<dbReference type="EMBL" id="SKBN01000123">
    <property type="protein sequence ID" value="TGJ82585.1"/>
    <property type="molecule type" value="Genomic_DNA"/>
</dbReference>
<evidence type="ECO:0000313" key="1">
    <source>
        <dbReference type="EMBL" id="TGJ82585.1"/>
    </source>
</evidence>
<organism evidence="1 2">
    <name type="scientific">Xylaria hypoxylon</name>
    <dbReference type="NCBI Taxonomy" id="37992"/>
    <lineage>
        <taxon>Eukaryota</taxon>
        <taxon>Fungi</taxon>
        <taxon>Dikarya</taxon>
        <taxon>Ascomycota</taxon>
        <taxon>Pezizomycotina</taxon>
        <taxon>Sordariomycetes</taxon>
        <taxon>Xylariomycetidae</taxon>
        <taxon>Xylariales</taxon>
        <taxon>Xylariaceae</taxon>
        <taxon>Xylaria</taxon>
    </lineage>
</organism>
<reference evidence="1 2" key="1">
    <citation type="submission" date="2019-03" db="EMBL/GenBank/DDBJ databases">
        <title>Draft genome sequence of Xylaria hypoxylon DSM 108379, a ubiquitous saprotrophic-parasitic fungi on hardwood.</title>
        <authorList>
            <person name="Buettner E."/>
            <person name="Leonhardt S."/>
            <person name="Gebauer A.M."/>
            <person name="Liers C."/>
            <person name="Hofrichter M."/>
            <person name="Kellner H."/>
        </authorList>
    </citation>
    <scope>NUCLEOTIDE SEQUENCE [LARGE SCALE GENOMIC DNA]</scope>
    <source>
        <strain evidence="1 2">DSM 108379</strain>
    </source>
</reference>
<sequence>MSSTNKAGKLVGRVNLSNWGCQIEVQAFEFAEENRVELRHAIRHDSNESMCKCRRNPDPAQESKNDEVLLNHVYNLEYVNGSMMANIFASLKVRLATEMHHNLQWNEEKKVWVTPQQQ</sequence>
<dbReference type="OrthoDB" id="4737146at2759"/>
<comment type="caution">
    <text evidence="1">The sequence shown here is derived from an EMBL/GenBank/DDBJ whole genome shotgun (WGS) entry which is preliminary data.</text>
</comment>
<gene>
    <name evidence="1" type="ORF">E0Z10_g6185</name>
</gene>
<dbReference type="Proteomes" id="UP000297716">
    <property type="component" value="Unassembled WGS sequence"/>
</dbReference>
<keyword evidence="2" id="KW-1185">Reference proteome</keyword>
<name>A0A4Z0YTX7_9PEZI</name>
<proteinExistence type="predicted"/>
<protein>
    <submittedName>
        <fullName evidence="1">Uncharacterized protein</fullName>
    </submittedName>
</protein>
<dbReference type="AlphaFoldDB" id="A0A4Z0YTX7"/>
<accession>A0A4Z0YTX7</accession>
<evidence type="ECO:0000313" key="2">
    <source>
        <dbReference type="Proteomes" id="UP000297716"/>
    </source>
</evidence>